<feature type="transmembrane region" description="Helical" evidence="1">
    <location>
        <begin position="30"/>
        <end position="48"/>
    </location>
</feature>
<accession>A0A329TP42</accession>
<dbReference type="GO" id="GO:0015128">
    <property type="term" value="F:gluconate transmembrane transporter activity"/>
    <property type="evidence" value="ECO:0007669"/>
    <property type="project" value="InterPro"/>
</dbReference>
<dbReference type="EMBL" id="PRKZ01000002">
    <property type="protein sequence ID" value="RAW51292.1"/>
    <property type="molecule type" value="Genomic_DNA"/>
</dbReference>
<protein>
    <submittedName>
        <fullName evidence="2">D-serine permease</fullName>
    </submittedName>
</protein>
<dbReference type="PANTHER" id="PTHR30354">
    <property type="entry name" value="GNT FAMILY GLUCONATE TRANSPORTER"/>
    <property type="match status" value="1"/>
</dbReference>
<feature type="transmembrane region" description="Helical" evidence="1">
    <location>
        <begin position="424"/>
        <end position="449"/>
    </location>
</feature>
<feature type="transmembrane region" description="Helical" evidence="1">
    <location>
        <begin position="359"/>
        <end position="380"/>
    </location>
</feature>
<dbReference type="Pfam" id="PF02447">
    <property type="entry name" value="GntP_permease"/>
    <property type="match status" value="1"/>
</dbReference>
<feature type="transmembrane region" description="Helical" evidence="1">
    <location>
        <begin position="302"/>
        <end position="323"/>
    </location>
</feature>
<dbReference type="RefSeq" id="WP_112115160.1">
    <property type="nucleotide sequence ID" value="NZ_PRKZ01000002.1"/>
</dbReference>
<keyword evidence="1" id="KW-0472">Membrane</keyword>
<dbReference type="PANTHER" id="PTHR30354:SF11">
    <property type="entry name" value="PERMEASE"/>
    <property type="match status" value="1"/>
</dbReference>
<feature type="transmembrane region" description="Helical" evidence="1">
    <location>
        <begin position="171"/>
        <end position="197"/>
    </location>
</feature>
<dbReference type="GO" id="GO:0005886">
    <property type="term" value="C:plasma membrane"/>
    <property type="evidence" value="ECO:0007669"/>
    <property type="project" value="TreeGrafter"/>
</dbReference>
<dbReference type="PIRSF" id="PIRSF002746">
    <property type="entry name" value="Gluconate_transporter"/>
    <property type="match status" value="1"/>
</dbReference>
<evidence type="ECO:0000313" key="2">
    <source>
        <dbReference type="EMBL" id="RAW51292.1"/>
    </source>
</evidence>
<evidence type="ECO:0000256" key="1">
    <source>
        <dbReference type="SAM" id="Phobius"/>
    </source>
</evidence>
<dbReference type="AlphaFoldDB" id="A0A329TP42"/>
<feature type="transmembrane region" description="Helical" evidence="1">
    <location>
        <begin position="387"/>
        <end position="404"/>
    </location>
</feature>
<keyword evidence="1" id="KW-0812">Transmembrane</keyword>
<dbReference type="Proteomes" id="UP000251634">
    <property type="component" value="Unassembled WGS sequence"/>
</dbReference>
<feature type="transmembrane region" description="Helical" evidence="1">
    <location>
        <begin position="256"/>
        <end position="282"/>
    </location>
</feature>
<feature type="transmembrane region" description="Helical" evidence="1">
    <location>
        <begin position="101"/>
        <end position="127"/>
    </location>
</feature>
<sequence length="450" mass="47055">MGSTVSVILGLVLAVLVLVLFTVKLKIHPFFALIATSATFAIVAGMNMQDMLSAFTSGMGGTIADIGLVIALGTVTGTLLEKSGAAETMAKTILKITGKKHAALGLAITGYFVSIPVFCDSAFVLLSPIARRLSKDTKISMTTMAISLAMGLHATHMFVPPTPGPLAVAGILNADLGMVILFGALVSIPVMLVGYFASLTAGKKYYYIPEDDSDMTEEEDENAKLPSALASFMPILVPILLMLLKTVGDMVASENILLSILNVIGTPAVALLIGMLLAAYTYHNIHPEDKLAWSFDGLVADSLRTAGQIVLIVGAGGAFGGVLKASAMQSVLTDAFSGLTIGILAPFLIGFIFRTCVGSATIAMVTAATMITPLIDVLGFSSPMGRVIAMLACAAGGMMVFHGNDDFFWVTTTTSKMDTSVAYKTIPIISVLQSLTALVVVFVLSLIFLH</sequence>
<feature type="transmembrane region" description="Helical" evidence="1">
    <location>
        <begin position="225"/>
        <end position="244"/>
    </location>
</feature>
<dbReference type="InterPro" id="IPR003474">
    <property type="entry name" value="Glcn_transporter"/>
</dbReference>
<evidence type="ECO:0000313" key="3">
    <source>
        <dbReference type="Proteomes" id="UP000251634"/>
    </source>
</evidence>
<comment type="caution">
    <text evidence="2">The sequence shown here is derived from an EMBL/GenBank/DDBJ whole genome shotgun (WGS) entry which is preliminary data.</text>
</comment>
<organism evidence="2 3">
    <name type="scientific">Faecalibacterium prausnitzii</name>
    <dbReference type="NCBI Taxonomy" id="853"/>
    <lineage>
        <taxon>Bacteria</taxon>
        <taxon>Bacillati</taxon>
        <taxon>Bacillota</taxon>
        <taxon>Clostridia</taxon>
        <taxon>Eubacteriales</taxon>
        <taxon>Oscillospiraceae</taxon>
        <taxon>Faecalibacterium</taxon>
    </lineage>
</organism>
<feature type="transmembrane region" description="Helical" evidence="1">
    <location>
        <begin position="60"/>
        <end position="80"/>
    </location>
</feature>
<feature type="transmembrane region" description="Helical" evidence="1">
    <location>
        <begin position="6"/>
        <end position="23"/>
    </location>
</feature>
<reference evidence="2 3" key="1">
    <citation type="submission" date="2018-02" db="EMBL/GenBank/DDBJ databases">
        <title>Complete genome sequencing of Faecalibacterium prausnitzii strains isolated from the human gut.</title>
        <authorList>
            <person name="Fitzgerald B.C."/>
            <person name="Shkoporov A.N."/>
            <person name="Ross P.R."/>
            <person name="Hill C."/>
        </authorList>
    </citation>
    <scope>NUCLEOTIDE SEQUENCE [LARGE SCALE GENOMIC DNA]</scope>
    <source>
        <strain evidence="2 3">APC942/8-14-2</strain>
    </source>
</reference>
<gene>
    <name evidence="2" type="ORF">C4N25_04675</name>
</gene>
<keyword evidence="1" id="KW-1133">Transmembrane helix</keyword>
<name>A0A329TP42_9FIRM</name>
<feature type="transmembrane region" description="Helical" evidence="1">
    <location>
        <begin position="335"/>
        <end position="353"/>
    </location>
</feature>
<proteinExistence type="predicted"/>